<protein>
    <submittedName>
        <fullName evidence="7">Hypothetical fimbrial-like protein yadN</fullName>
    </submittedName>
</protein>
<keyword evidence="8" id="KW-1185">Reference proteome</keyword>
<proteinExistence type="inferred from homology"/>
<evidence type="ECO:0000256" key="3">
    <source>
        <dbReference type="ARBA" id="ARBA00022729"/>
    </source>
</evidence>
<dbReference type="HOGENOM" id="CLU_114542_0_0_6"/>
<dbReference type="SUPFAM" id="SSF49401">
    <property type="entry name" value="Bacterial adhesins"/>
    <property type="match status" value="1"/>
</dbReference>
<feature type="signal peptide" evidence="5">
    <location>
        <begin position="1"/>
        <end position="31"/>
    </location>
</feature>
<comment type="subcellular location">
    <subcellularLocation>
        <location evidence="1">Fimbrium</location>
    </subcellularLocation>
</comment>
<dbReference type="InterPro" id="IPR036937">
    <property type="entry name" value="Adhesion_dom_fimbrial_sf"/>
</dbReference>
<dbReference type="Pfam" id="PF00419">
    <property type="entry name" value="Fimbrial"/>
    <property type="match status" value="1"/>
</dbReference>
<accession>A0A0H2V473</accession>
<feature type="domain" description="Fimbrial-type adhesion" evidence="6">
    <location>
        <begin position="41"/>
        <end position="204"/>
    </location>
</feature>
<dbReference type="KEGG" id="ecc:c0172"/>
<dbReference type="GO" id="GO:0009289">
    <property type="term" value="C:pilus"/>
    <property type="evidence" value="ECO:0007669"/>
    <property type="project" value="UniProtKB-SubCell"/>
</dbReference>
<dbReference type="eggNOG" id="COG3539">
    <property type="taxonomic scope" value="Bacteria"/>
</dbReference>
<evidence type="ECO:0000259" key="6">
    <source>
        <dbReference type="Pfam" id="PF00419"/>
    </source>
</evidence>
<dbReference type="InterPro" id="IPR050263">
    <property type="entry name" value="Bact_Fimbrial_Adh_Pro"/>
</dbReference>
<reference evidence="7 8" key="1">
    <citation type="journal article" date="2002" name="Proc. Natl. Acad. Sci. U.S.A.">
        <title>Extensive mosaic structure revealed by the complete genome sequence of uropathogenic Escherichia coli.</title>
        <authorList>
            <person name="Welch R.A."/>
            <person name="Burland V."/>
            <person name="Plunkett G.III."/>
            <person name="Redford P."/>
            <person name="Roesch P."/>
            <person name="Rasko D."/>
            <person name="Buckles E.L."/>
            <person name="Liou S.R."/>
            <person name="Boutin A."/>
            <person name="Hackett J."/>
            <person name="Stroud D."/>
            <person name="Mayhew G.F."/>
            <person name="Rose D.J."/>
            <person name="Zhou S."/>
            <person name="Schwartz D.C."/>
            <person name="Perna N.T."/>
            <person name="Mobley H.L."/>
            <person name="Donnenberg M.S."/>
            <person name="Blattner F.R."/>
        </authorList>
    </citation>
    <scope>NUCLEOTIDE SEQUENCE [LARGE SCALE GENOMIC DNA]</scope>
    <source>
        <strain evidence="8">CFT073 / ATCC 700928 / UPEC</strain>
    </source>
</reference>
<evidence type="ECO:0000313" key="8">
    <source>
        <dbReference type="Proteomes" id="UP000001410"/>
    </source>
</evidence>
<dbReference type="PANTHER" id="PTHR33420">
    <property type="entry name" value="FIMBRIAL SUBUNIT ELFA-RELATED"/>
    <property type="match status" value="1"/>
</dbReference>
<dbReference type="EMBL" id="AE014075">
    <property type="protein sequence ID" value="AAN78666.1"/>
    <property type="molecule type" value="Genomic_DNA"/>
</dbReference>
<evidence type="ECO:0000256" key="5">
    <source>
        <dbReference type="SAM" id="SignalP"/>
    </source>
</evidence>
<dbReference type="AlphaFoldDB" id="A0A0H2V473"/>
<gene>
    <name evidence="7" type="primary">yadN</name>
    <name evidence="7" type="ordered locus">c0172</name>
</gene>
<dbReference type="GO" id="GO:0043709">
    <property type="term" value="P:cell adhesion involved in single-species biofilm formation"/>
    <property type="evidence" value="ECO:0007669"/>
    <property type="project" value="TreeGrafter"/>
</dbReference>
<dbReference type="STRING" id="199310.c0172"/>
<dbReference type="Gene3D" id="2.60.40.1090">
    <property type="entry name" value="Fimbrial-type adhesion domain"/>
    <property type="match status" value="1"/>
</dbReference>
<evidence type="ECO:0000256" key="1">
    <source>
        <dbReference type="ARBA" id="ARBA00004561"/>
    </source>
</evidence>
<evidence type="ECO:0000256" key="2">
    <source>
        <dbReference type="ARBA" id="ARBA00006671"/>
    </source>
</evidence>
<organism evidence="7 8">
    <name type="scientific">Escherichia coli O6:H1 (strain CFT073 / ATCC 700928 / UPEC)</name>
    <dbReference type="NCBI Taxonomy" id="199310"/>
    <lineage>
        <taxon>Bacteria</taxon>
        <taxon>Pseudomonadati</taxon>
        <taxon>Pseudomonadota</taxon>
        <taxon>Gammaproteobacteria</taxon>
        <taxon>Enterobacterales</taxon>
        <taxon>Enterobacteriaceae</taxon>
        <taxon>Escherichia</taxon>
    </lineage>
</organism>
<keyword evidence="4" id="KW-0281">Fimbrium</keyword>
<keyword evidence="3 5" id="KW-0732">Signal</keyword>
<dbReference type="Proteomes" id="UP000001410">
    <property type="component" value="Chromosome"/>
</dbReference>
<name>A0A0H2V473_ECOL6</name>
<evidence type="ECO:0000313" key="7">
    <source>
        <dbReference type="EMBL" id="AAN78666.1"/>
    </source>
</evidence>
<dbReference type="InterPro" id="IPR000259">
    <property type="entry name" value="Adhesion_dom_fimbrial"/>
</dbReference>
<dbReference type="InterPro" id="IPR008966">
    <property type="entry name" value="Adhesion_dom_sf"/>
</dbReference>
<dbReference type="PANTHER" id="PTHR33420:SF3">
    <property type="entry name" value="FIMBRIAL SUBUNIT ELFA"/>
    <property type="match status" value="1"/>
</dbReference>
<comment type="similarity">
    <text evidence="2">Belongs to the fimbrial protein family.</text>
</comment>
<evidence type="ECO:0000256" key="4">
    <source>
        <dbReference type="ARBA" id="ARBA00023263"/>
    </source>
</evidence>
<sequence>MEYYSRIFMSKKLGFALSGIMLAMAAGTAFAANDMDGGQLNISGLVVDNTCEARVDGGNKDGLILLQTATVAEITDGVLDTTVGAKAKPFSITIDCSKANPAPGTTAKMTFGSVFFGNSKGTLNNDMSINTPSDGVNIALHNIEGSTIKQVQVNNPGDVYSKTLDSTSKSATYDFKASYVRADASKAATAGYVKTNSAYTITYQ</sequence>
<feature type="chain" id="PRO_5002599765" evidence="5">
    <location>
        <begin position="32"/>
        <end position="204"/>
    </location>
</feature>